<dbReference type="HAMAP" id="MF_00296">
    <property type="entry name" value="MetX_acyltransf"/>
    <property type="match status" value="1"/>
</dbReference>
<dbReference type="PANTHER" id="PTHR32268">
    <property type="entry name" value="HOMOSERINE O-ACETYLTRANSFERASE"/>
    <property type="match status" value="1"/>
</dbReference>
<organism evidence="5 6">
    <name type="scientific">Brevibacterium paucivorans</name>
    <dbReference type="NCBI Taxonomy" id="170994"/>
    <lineage>
        <taxon>Bacteria</taxon>
        <taxon>Bacillati</taxon>
        <taxon>Actinomycetota</taxon>
        <taxon>Actinomycetes</taxon>
        <taxon>Micrococcales</taxon>
        <taxon>Brevibacteriaceae</taxon>
        <taxon>Brevibacterium</taxon>
    </lineage>
</organism>
<comment type="similarity">
    <text evidence="2">Belongs to the AB hydrolase superfamily. MetX family.</text>
</comment>
<dbReference type="Proteomes" id="UP000235598">
    <property type="component" value="Unassembled WGS sequence"/>
</dbReference>
<evidence type="ECO:0000259" key="4">
    <source>
        <dbReference type="Pfam" id="PF00561"/>
    </source>
</evidence>
<feature type="active site" evidence="2 3">
    <location>
        <position position="336"/>
    </location>
</feature>
<evidence type="ECO:0000256" key="2">
    <source>
        <dbReference type="HAMAP-Rule" id="MF_00296"/>
    </source>
</evidence>
<dbReference type="AlphaFoldDB" id="A0A2N6VQN3"/>
<keyword evidence="2" id="KW-0028">Amino-acid biosynthesis</keyword>
<dbReference type="NCBIfam" id="TIGR01392">
    <property type="entry name" value="homoserO_Ac_trn"/>
    <property type="match status" value="1"/>
</dbReference>
<dbReference type="Gene3D" id="3.40.50.1820">
    <property type="entry name" value="alpha/beta hydrolase"/>
    <property type="match status" value="1"/>
</dbReference>
<dbReference type="PANTHER" id="PTHR32268:SF11">
    <property type="entry name" value="HOMOSERINE O-ACETYLTRANSFERASE"/>
    <property type="match status" value="1"/>
</dbReference>
<keyword evidence="2" id="KW-0486">Methionine biosynthesis</keyword>
<dbReference type="PIRSF" id="PIRSF000443">
    <property type="entry name" value="Homoser_Ac_trans"/>
    <property type="match status" value="1"/>
</dbReference>
<reference evidence="5 6" key="1">
    <citation type="submission" date="2017-09" db="EMBL/GenBank/DDBJ databases">
        <title>Bacterial strain isolated from the female urinary microbiota.</title>
        <authorList>
            <person name="Thomas-White K."/>
            <person name="Kumar N."/>
            <person name="Forster S."/>
            <person name="Putonti C."/>
            <person name="Lawley T."/>
            <person name="Wolfe A.J."/>
        </authorList>
    </citation>
    <scope>NUCLEOTIDE SEQUENCE [LARGE SCALE GENOMIC DNA]</scope>
    <source>
        <strain evidence="5 6">UMB1301</strain>
    </source>
</reference>
<evidence type="ECO:0000313" key="6">
    <source>
        <dbReference type="Proteomes" id="UP000235598"/>
    </source>
</evidence>
<dbReference type="EC" id="2.3.1.31" evidence="2"/>
<evidence type="ECO:0000256" key="3">
    <source>
        <dbReference type="PIRSR" id="PIRSR000443-1"/>
    </source>
</evidence>
<dbReference type="SUPFAM" id="SSF53474">
    <property type="entry name" value="alpha/beta-Hydrolases"/>
    <property type="match status" value="1"/>
</dbReference>
<sequence length="355" mass="38118">MRPHAVKSPLTHGVDGTVRTCRIGDFETENGDVIPDAHIAFETFGTLNAEATNAILIEHALTGDSHVTSGASGVPGWWEDVVGPGKAIDTREFFVVCTNVLGGCNGSTGPSTSVDDKELGASFPQVSIRDMVRAEALVADALGIEQFNAVVGGSLGGARATEFAATQPHRVQQTVVLAAPAYSSADNIAWAHTQLQAIQLDPDYHGGNYAHHSVKPLYGLGLARQIAHLTYRSGDELDGRFGREHQPAMPGYYQVQSYLDYQAGKLVGRFDAQSYCVLTRALRDHDVRRGRSQLTVPGLHVVSLSSDRLYPPAQVKELAELAGARSYTEVETDAGHDGFLTESAKVSQILRTVLQ</sequence>
<dbReference type="InterPro" id="IPR029058">
    <property type="entry name" value="AB_hydrolase_fold"/>
</dbReference>
<dbReference type="InterPro" id="IPR000073">
    <property type="entry name" value="AB_hydrolase_1"/>
</dbReference>
<comment type="catalytic activity">
    <reaction evidence="2">
        <text>L-homoserine + acetyl-CoA = O-acetyl-L-homoserine + CoA</text>
        <dbReference type="Rhea" id="RHEA:13701"/>
        <dbReference type="ChEBI" id="CHEBI:57287"/>
        <dbReference type="ChEBI" id="CHEBI:57288"/>
        <dbReference type="ChEBI" id="CHEBI:57476"/>
        <dbReference type="ChEBI" id="CHEBI:57716"/>
        <dbReference type="EC" id="2.3.1.31"/>
    </reaction>
</comment>
<dbReference type="EMBL" id="PNHK01000001">
    <property type="protein sequence ID" value="PMD06348.1"/>
    <property type="molecule type" value="Genomic_DNA"/>
</dbReference>
<feature type="binding site" evidence="2">
    <location>
        <position position="224"/>
    </location>
    <ligand>
        <name>substrate</name>
    </ligand>
</feature>
<comment type="caution">
    <text evidence="5">The sequence shown here is derived from an EMBL/GenBank/DDBJ whole genome shotgun (WGS) entry which is preliminary data.</text>
</comment>
<keyword evidence="2" id="KW-0963">Cytoplasm</keyword>
<comment type="subunit">
    <text evidence="2">Homodimer.</text>
</comment>
<dbReference type="GO" id="GO:0005737">
    <property type="term" value="C:cytoplasm"/>
    <property type="evidence" value="ECO:0007669"/>
    <property type="project" value="UniProtKB-SubCell"/>
</dbReference>
<dbReference type="UniPathway" id="UPA00051">
    <property type="reaction ID" value="UER00074"/>
</dbReference>
<protein>
    <recommendedName>
        <fullName evidence="2">Homoserine O-acetyltransferase</fullName>
        <shortName evidence="2">HAT</shortName>
        <ecNumber evidence="2">2.3.1.31</ecNumber>
    </recommendedName>
    <alternativeName>
        <fullName evidence="2">Homoserine transacetylase</fullName>
        <shortName evidence="2">HTA</shortName>
    </alternativeName>
</protein>
<dbReference type="NCBIfam" id="NF001209">
    <property type="entry name" value="PRK00175.1"/>
    <property type="match status" value="1"/>
</dbReference>
<keyword evidence="2" id="KW-0012">Acyltransferase</keyword>
<proteinExistence type="inferred from homology"/>
<dbReference type="OrthoDB" id="9800754at2"/>
<dbReference type="GO" id="GO:0009092">
    <property type="term" value="P:homoserine metabolic process"/>
    <property type="evidence" value="ECO:0007669"/>
    <property type="project" value="TreeGrafter"/>
</dbReference>
<gene>
    <name evidence="2" type="primary">metXA</name>
    <name evidence="5" type="ORF">CJ199_02985</name>
</gene>
<comment type="caution">
    <text evidence="2">Lacks conserved residue(s) required for the propagation of feature annotation.</text>
</comment>
<name>A0A2N6VQN3_9MICO</name>
<keyword evidence="1 2" id="KW-0808">Transferase</keyword>
<dbReference type="GO" id="GO:0004414">
    <property type="term" value="F:homoserine O-acetyltransferase activity"/>
    <property type="evidence" value="ECO:0007669"/>
    <property type="project" value="UniProtKB-UniRule"/>
</dbReference>
<comment type="subcellular location">
    <subcellularLocation>
        <location evidence="2">Cytoplasm</location>
    </subcellularLocation>
</comment>
<accession>A0A2N6VQN3</accession>
<dbReference type="InterPro" id="IPR008220">
    <property type="entry name" value="HAT_MetX-like"/>
</dbReference>
<feature type="binding site" evidence="2">
    <location>
        <position position="337"/>
    </location>
    <ligand>
        <name>substrate</name>
    </ligand>
</feature>
<evidence type="ECO:0000313" key="5">
    <source>
        <dbReference type="EMBL" id="PMD06348.1"/>
    </source>
</evidence>
<feature type="active site" evidence="2 3">
    <location>
        <position position="307"/>
    </location>
</feature>
<evidence type="ECO:0000256" key="1">
    <source>
        <dbReference type="ARBA" id="ARBA00022679"/>
    </source>
</evidence>
<feature type="domain" description="AB hydrolase-1" evidence="4">
    <location>
        <begin position="53"/>
        <end position="342"/>
    </location>
</feature>
<comment type="function">
    <text evidence="2">Transfers an acetyl group from acetyl-CoA to L-homoserine, forming acetyl-L-homoserine.</text>
</comment>
<dbReference type="Pfam" id="PF00561">
    <property type="entry name" value="Abhydrolase_1"/>
    <property type="match status" value="1"/>
</dbReference>
<comment type="pathway">
    <text evidence="2">Amino-acid biosynthesis; L-methionine biosynthesis via de novo pathway; O-acetyl-L-homoserine from L-homoserine: step 1/1.</text>
</comment>
<dbReference type="RefSeq" id="WP_102237996.1">
    <property type="nucleotide sequence ID" value="NZ_PNHK01000001.1"/>
</dbReference>
<feature type="active site" description="Nucleophile" evidence="2 3">
    <location>
        <position position="154"/>
    </location>
</feature>
<dbReference type="GO" id="GO:0009086">
    <property type="term" value="P:methionine biosynthetic process"/>
    <property type="evidence" value="ECO:0007669"/>
    <property type="project" value="UniProtKB-UniRule"/>
</dbReference>